<evidence type="ECO:0000313" key="2">
    <source>
        <dbReference type="EMBL" id="GLS05630.1"/>
    </source>
</evidence>
<sequence length="165" mass="17739">MSTWNLNSGIVYDSESHTDDPAPARVIPPADKIAAVETSPGSPAVAETGSGPGACLAAVDELQCYALTDTANQALGKVHSFIVDLHQGRMAYVVVALEGAPSGQLTAVPWHALAHAPHERRFVLNRTQADPSTAPSFDAAAWPDMSQCDWARTLHDFYQARPYWQ</sequence>
<dbReference type="Pfam" id="PF05239">
    <property type="entry name" value="PRC"/>
    <property type="match status" value="1"/>
</dbReference>
<proteinExistence type="predicted"/>
<evidence type="ECO:0000259" key="1">
    <source>
        <dbReference type="Pfam" id="PF05239"/>
    </source>
</evidence>
<evidence type="ECO:0000313" key="3">
    <source>
        <dbReference type="Proteomes" id="UP001156836"/>
    </source>
</evidence>
<dbReference type="InterPro" id="IPR011033">
    <property type="entry name" value="PRC_barrel-like_sf"/>
</dbReference>
<dbReference type="SUPFAM" id="SSF50346">
    <property type="entry name" value="PRC-barrel domain"/>
    <property type="match status" value="1"/>
</dbReference>
<organism evidence="2 3">
    <name type="scientific">Chitiniphilus shinanonensis</name>
    <dbReference type="NCBI Taxonomy" id="553088"/>
    <lineage>
        <taxon>Bacteria</taxon>
        <taxon>Pseudomonadati</taxon>
        <taxon>Pseudomonadota</taxon>
        <taxon>Betaproteobacteria</taxon>
        <taxon>Neisseriales</taxon>
        <taxon>Chitinibacteraceae</taxon>
        <taxon>Chitiniphilus</taxon>
    </lineage>
</organism>
<dbReference type="InterPro" id="IPR027275">
    <property type="entry name" value="PRC-brl_dom"/>
</dbReference>
<accession>A0ABQ6BWS9</accession>
<protein>
    <recommendedName>
        <fullName evidence="1">PRC-barrel domain-containing protein</fullName>
    </recommendedName>
</protein>
<dbReference type="EMBL" id="BSOZ01000056">
    <property type="protein sequence ID" value="GLS05630.1"/>
    <property type="molecule type" value="Genomic_DNA"/>
</dbReference>
<reference evidence="3" key="1">
    <citation type="journal article" date="2019" name="Int. J. Syst. Evol. Microbiol.">
        <title>The Global Catalogue of Microorganisms (GCM) 10K type strain sequencing project: providing services to taxonomists for standard genome sequencing and annotation.</title>
        <authorList>
            <consortium name="The Broad Institute Genomics Platform"/>
            <consortium name="The Broad Institute Genome Sequencing Center for Infectious Disease"/>
            <person name="Wu L."/>
            <person name="Ma J."/>
        </authorList>
    </citation>
    <scope>NUCLEOTIDE SEQUENCE [LARGE SCALE GENOMIC DNA]</scope>
    <source>
        <strain evidence="3">NBRC 104970</strain>
    </source>
</reference>
<keyword evidence="3" id="KW-1185">Reference proteome</keyword>
<comment type="caution">
    <text evidence="2">The sequence shown here is derived from an EMBL/GenBank/DDBJ whole genome shotgun (WGS) entry which is preliminary data.</text>
</comment>
<name>A0ABQ6BWS9_9NEIS</name>
<dbReference type="RefSeq" id="WP_018747123.1">
    <property type="nucleotide sequence ID" value="NZ_BSOZ01000056.1"/>
</dbReference>
<dbReference type="Proteomes" id="UP001156836">
    <property type="component" value="Unassembled WGS sequence"/>
</dbReference>
<dbReference type="Gene3D" id="2.30.30.240">
    <property type="entry name" value="PRC-barrel domain"/>
    <property type="match status" value="1"/>
</dbReference>
<feature type="domain" description="PRC-barrel" evidence="1">
    <location>
        <begin position="69"/>
        <end position="125"/>
    </location>
</feature>
<gene>
    <name evidence="2" type="ORF">GCM10007860_27870</name>
</gene>